<dbReference type="Proteomes" id="UP001204814">
    <property type="component" value="Unassembled WGS sequence"/>
</dbReference>
<reference evidence="12 13" key="1">
    <citation type="journal article" date="2019" name="Int. J. Syst. Evol. Microbiol.">
        <title>Faecalibacillus intestinalis gen. nov., sp. nov. and Faecalibacillus faecis sp. nov., isolated from human faeces.</title>
        <authorList>
            <person name="Seo B."/>
            <person name="Jeon K."/>
            <person name="Baek I."/>
            <person name="Lee Y.M."/>
            <person name="Baek K."/>
            <person name="Ko G."/>
        </authorList>
    </citation>
    <scope>NUCLEOTIDE SEQUENCE [LARGE SCALE GENOMIC DNA]</scope>
    <source>
        <strain evidence="12 13">SNUG30099</strain>
    </source>
</reference>
<dbReference type="Proteomes" id="UP000593842">
    <property type="component" value="Chromosome"/>
</dbReference>
<evidence type="ECO:0000313" key="13">
    <source>
        <dbReference type="Proteomes" id="UP000240974"/>
    </source>
</evidence>
<evidence type="ECO:0000313" key="9">
    <source>
        <dbReference type="EMBL" id="BCL58008.1"/>
    </source>
</evidence>
<dbReference type="PRINTS" id="PR00727">
    <property type="entry name" value="LEADERPTASE"/>
</dbReference>
<dbReference type="GO" id="GO:0005886">
    <property type="term" value="C:plasma membrane"/>
    <property type="evidence" value="ECO:0007669"/>
    <property type="project" value="UniProtKB-SubCell"/>
</dbReference>
<dbReference type="Proteomes" id="UP000240974">
    <property type="component" value="Unassembled WGS sequence"/>
</dbReference>
<organism evidence="12 13">
    <name type="scientific">Faecalibacillus intestinalis</name>
    <dbReference type="NCBI Taxonomy" id="1982626"/>
    <lineage>
        <taxon>Bacteria</taxon>
        <taxon>Bacillati</taxon>
        <taxon>Bacillota</taxon>
        <taxon>Erysipelotrichia</taxon>
        <taxon>Erysipelotrichales</taxon>
        <taxon>Coprobacillaceae</taxon>
        <taxon>Faecalibacillus</taxon>
    </lineage>
</organism>
<dbReference type="PROSITE" id="PS00760">
    <property type="entry name" value="SPASE_I_2"/>
    <property type="match status" value="1"/>
</dbReference>
<reference evidence="9" key="2">
    <citation type="journal article" date="2020" name="Microbiol. Resour. Announc.">
        <title>Complete Genome Sequence of Faecalibacillus intestinalis JCM 34082, Isolated from Feces from a Healthy Japanese Female.</title>
        <authorList>
            <person name="Sakamoto M."/>
            <person name="Ikeyama N."/>
            <person name="Toyoda A."/>
            <person name="Murakami T."/>
            <person name="Mori H."/>
            <person name="Ohkuma M."/>
        </authorList>
    </citation>
    <scope>NUCLEOTIDE SEQUENCE</scope>
    <source>
        <strain evidence="9">14EGH31</strain>
    </source>
</reference>
<evidence type="ECO:0000259" key="8">
    <source>
        <dbReference type="Pfam" id="PF10502"/>
    </source>
</evidence>
<sequence length="168" mass="19441">MNERKESTTSIILEYVRVIVLTVIATFIFLQFVQISRVNGSSMENTYFQNNIVLIDKVFYKHSQPKRNDIIIVDYDDGLDDTLIIKRVIAVGGDHLDIKNNEVYINGKKIKENYIKENMNTEDLSIDIPKGKVFVMGDNRNHSLDSRKLGYFDFDNDVIGKVFFKIPL</sequence>
<gene>
    <name evidence="12" type="primary">lepB</name>
    <name evidence="9" type="synonym">sip2A</name>
    <name evidence="12" type="ORF">C7U54_11095</name>
    <name evidence="9" type="ORF">Fi14EGH31_17200</name>
    <name evidence="10" type="ORF">LJD74_09130</name>
    <name evidence="11" type="ORF">NE542_05310</name>
</gene>
<dbReference type="InterPro" id="IPR019758">
    <property type="entry name" value="Pept_S26A_signal_pept_1_CS"/>
</dbReference>
<feature type="active site" evidence="6">
    <location>
        <position position="42"/>
    </location>
</feature>
<dbReference type="InterPro" id="IPR019757">
    <property type="entry name" value="Pept_S26A_signal_pept_1_Lys-AS"/>
</dbReference>
<dbReference type="EC" id="3.4.21.89" evidence="4 7"/>
<dbReference type="AlphaFoldDB" id="A0A2T3FW29"/>
<reference evidence="10" key="4">
    <citation type="submission" date="2021-10" db="EMBL/GenBank/DDBJ databases">
        <title>Collection of gut derived symbiotic bacterial strains cultured from healthy donors.</title>
        <authorList>
            <person name="Lin H."/>
            <person name="Littmann E."/>
            <person name="Kohout C."/>
            <person name="Pamer E.G."/>
        </authorList>
    </citation>
    <scope>NUCLEOTIDE SEQUENCE</scope>
    <source>
        <strain evidence="10">DFI.5.2</strain>
    </source>
</reference>
<evidence type="ECO:0000256" key="3">
    <source>
        <dbReference type="ARBA" id="ARBA00009370"/>
    </source>
</evidence>
<feature type="domain" description="Peptidase S26" evidence="8">
    <location>
        <begin position="14"/>
        <end position="164"/>
    </location>
</feature>
<comment type="subcellular location">
    <subcellularLocation>
        <location evidence="2">Cell membrane</location>
        <topology evidence="2">Single-pass type II membrane protein</topology>
    </subcellularLocation>
    <subcellularLocation>
        <location evidence="7">Membrane</location>
        <topology evidence="7">Single-pass type II membrane protein</topology>
    </subcellularLocation>
</comment>
<dbReference type="Gene3D" id="2.10.109.10">
    <property type="entry name" value="Umud Fragment, subunit A"/>
    <property type="match status" value="1"/>
</dbReference>
<dbReference type="GO" id="GO:0006465">
    <property type="term" value="P:signal peptide processing"/>
    <property type="evidence" value="ECO:0007669"/>
    <property type="project" value="InterPro"/>
</dbReference>
<dbReference type="CDD" id="cd06530">
    <property type="entry name" value="S26_SPase_I"/>
    <property type="match status" value="1"/>
</dbReference>
<evidence type="ECO:0000256" key="7">
    <source>
        <dbReference type="RuleBase" id="RU362042"/>
    </source>
</evidence>
<evidence type="ECO:0000256" key="1">
    <source>
        <dbReference type="ARBA" id="ARBA00000677"/>
    </source>
</evidence>
<dbReference type="KEGG" id="fit:Fi14EGH31_17200"/>
<dbReference type="InterPro" id="IPR036286">
    <property type="entry name" value="LexA/Signal_pep-like_sf"/>
</dbReference>
<evidence type="ECO:0000313" key="11">
    <source>
        <dbReference type="EMBL" id="MCQ5061256.1"/>
    </source>
</evidence>
<name>A0A2T3FW29_9FIRM</name>
<dbReference type="GO" id="GO:0009003">
    <property type="term" value="F:signal peptidase activity"/>
    <property type="evidence" value="ECO:0007669"/>
    <property type="project" value="UniProtKB-EC"/>
</dbReference>
<protein>
    <recommendedName>
        <fullName evidence="4 7">Signal peptidase I</fullName>
        <ecNumber evidence="4 7">3.4.21.89</ecNumber>
    </recommendedName>
</protein>
<dbReference type="GeneID" id="70580164"/>
<dbReference type="Pfam" id="PF10502">
    <property type="entry name" value="Peptidase_S26"/>
    <property type="match status" value="1"/>
</dbReference>
<feature type="active site" evidence="6">
    <location>
        <position position="86"/>
    </location>
</feature>
<accession>A0A2T3FW29</accession>
<dbReference type="PROSITE" id="PS00761">
    <property type="entry name" value="SPASE_I_3"/>
    <property type="match status" value="1"/>
</dbReference>
<dbReference type="EMBL" id="JAJDKQ010000017">
    <property type="protein sequence ID" value="MCB8562156.1"/>
    <property type="molecule type" value="Genomic_DNA"/>
</dbReference>
<keyword evidence="5 7" id="KW-0378">Hydrolase</keyword>
<dbReference type="EMBL" id="PYLQ01000018">
    <property type="protein sequence ID" value="PST39485.1"/>
    <property type="molecule type" value="Genomic_DNA"/>
</dbReference>
<keyword evidence="7" id="KW-0645">Protease</keyword>
<comment type="similarity">
    <text evidence="3 7">Belongs to the peptidase S26 family.</text>
</comment>
<keyword evidence="13" id="KW-1185">Reference proteome</keyword>
<evidence type="ECO:0000256" key="5">
    <source>
        <dbReference type="ARBA" id="ARBA00022801"/>
    </source>
</evidence>
<proteinExistence type="inferred from homology"/>
<dbReference type="Proteomes" id="UP001197827">
    <property type="component" value="Unassembled WGS sequence"/>
</dbReference>
<dbReference type="EMBL" id="AP024085">
    <property type="protein sequence ID" value="BCL58008.1"/>
    <property type="molecule type" value="Genomic_DNA"/>
</dbReference>
<dbReference type="InterPro" id="IPR019533">
    <property type="entry name" value="Peptidase_S26"/>
</dbReference>
<evidence type="ECO:0000313" key="12">
    <source>
        <dbReference type="EMBL" id="PST39485.1"/>
    </source>
</evidence>
<keyword evidence="7" id="KW-0812">Transmembrane</keyword>
<dbReference type="PANTHER" id="PTHR43390">
    <property type="entry name" value="SIGNAL PEPTIDASE I"/>
    <property type="match status" value="1"/>
</dbReference>
<feature type="transmembrane region" description="Helical" evidence="7">
    <location>
        <begin position="12"/>
        <end position="33"/>
    </location>
</feature>
<dbReference type="RefSeq" id="WP_022000914.1">
    <property type="nucleotide sequence ID" value="NZ_AP024085.1"/>
</dbReference>
<comment type="catalytic activity">
    <reaction evidence="1 7">
        <text>Cleavage of hydrophobic, N-terminal signal or leader sequences from secreted and periplasmic proteins.</text>
        <dbReference type="EC" id="3.4.21.89"/>
    </reaction>
</comment>
<evidence type="ECO:0000256" key="2">
    <source>
        <dbReference type="ARBA" id="ARBA00004401"/>
    </source>
</evidence>
<keyword evidence="7" id="KW-1133">Transmembrane helix</keyword>
<evidence type="ECO:0000256" key="4">
    <source>
        <dbReference type="ARBA" id="ARBA00013208"/>
    </source>
</evidence>
<evidence type="ECO:0000313" key="14">
    <source>
        <dbReference type="Proteomes" id="UP000593842"/>
    </source>
</evidence>
<dbReference type="EMBL" id="JANGBO010000002">
    <property type="protein sequence ID" value="MCQ5061256.1"/>
    <property type="molecule type" value="Genomic_DNA"/>
</dbReference>
<dbReference type="NCBIfam" id="TIGR02227">
    <property type="entry name" value="sigpep_I_bact"/>
    <property type="match status" value="1"/>
</dbReference>
<dbReference type="PANTHER" id="PTHR43390:SF1">
    <property type="entry name" value="CHLOROPLAST PROCESSING PEPTIDASE"/>
    <property type="match status" value="1"/>
</dbReference>
<reference evidence="11" key="5">
    <citation type="submission" date="2022-06" db="EMBL/GenBank/DDBJ databases">
        <title>Isolation of gut microbiota from human fecal samples.</title>
        <authorList>
            <person name="Pamer E.G."/>
            <person name="Barat B."/>
            <person name="Waligurski E."/>
            <person name="Medina S."/>
            <person name="Paddock L."/>
            <person name="Mostad J."/>
        </authorList>
    </citation>
    <scope>NUCLEOTIDE SEQUENCE</scope>
    <source>
        <strain evidence="11">DFI.6.24</strain>
    </source>
</reference>
<evidence type="ECO:0000256" key="6">
    <source>
        <dbReference type="PIRSR" id="PIRSR600223-1"/>
    </source>
</evidence>
<reference evidence="14" key="3">
    <citation type="submission" date="2020-09" db="EMBL/GenBank/DDBJ databases">
        <title>Complete genome sequencing of Faecalibacillus intestinalis strain 14EGH31.</title>
        <authorList>
            <person name="Sakamoto M."/>
            <person name="Murakami T."/>
            <person name="Mori H."/>
        </authorList>
    </citation>
    <scope>NUCLEOTIDE SEQUENCE [LARGE SCALE GENOMIC DNA]</scope>
    <source>
        <strain evidence="14">14EGH31</strain>
    </source>
</reference>
<dbReference type="GO" id="GO:0004252">
    <property type="term" value="F:serine-type endopeptidase activity"/>
    <property type="evidence" value="ECO:0007669"/>
    <property type="project" value="InterPro"/>
</dbReference>
<keyword evidence="7" id="KW-0472">Membrane</keyword>
<evidence type="ECO:0000313" key="10">
    <source>
        <dbReference type="EMBL" id="MCB8562156.1"/>
    </source>
</evidence>
<dbReference type="SUPFAM" id="SSF51306">
    <property type="entry name" value="LexA/Signal peptidase"/>
    <property type="match status" value="1"/>
</dbReference>
<dbReference type="InterPro" id="IPR000223">
    <property type="entry name" value="Pept_S26A_signal_pept_1"/>
</dbReference>